<evidence type="ECO:0000256" key="11">
    <source>
        <dbReference type="ARBA" id="ARBA00023163"/>
    </source>
</evidence>
<evidence type="ECO:0000256" key="9">
    <source>
        <dbReference type="ARBA" id="ARBA00023015"/>
    </source>
</evidence>
<sequence length="133" mass="14612">MLPKVEAQYTNENENTAKVFKITDATLSRYSTTDGKTTGPSEYVIKAGQGEDVDRPSGPKLAAYADSVTLKSGHESSIGNTTGTTEQYTFLSQVRMQLTGIQDDINEFLTEKMLESRGNKVVKQDVIQENPSE</sequence>
<dbReference type="EMBL" id="LPNM01000006">
    <property type="protein sequence ID" value="OEJ86590.1"/>
    <property type="molecule type" value="Genomic_DNA"/>
</dbReference>
<comment type="subunit">
    <text evidence="4">Component of the EKC/KEOPS complex composed of at least BUD32, CGI121, GON7, KAE1 and PCC1; the whole complex dimerizes.</text>
</comment>
<evidence type="ECO:0000313" key="15">
    <source>
        <dbReference type="Proteomes" id="UP000095728"/>
    </source>
</evidence>
<dbReference type="FunCoup" id="A0A1E5RI69">
    <property type="interactions" value="34"/>
</dbReference>
<evidence type="ECO:0000256" key="5">
    <source>
        <dbReference type="ARBA" id="ARBA00019746"/>
    </source>
</evidence>
<proteinExistence type="inferred from homology"/>
<keyword evidence="11" id="KW-0804">Transcription</keyword>
<protein>
    <recommendedName>
        <fullName evidence="5">EKC/KEOPS complex subunit GON7</fullName>
    </recommendedName>
</protein>
<dbReference type="OrthoDB" id="2288868at2759"/>
<dbReference type="Pfam" id="PF08738">
    <property type="entry name" value="Gon7"/>
    <property type="match status" value="1"/>
</dbReference>
<comment type="caution">
    <text evidence="14">The sequence shown here is derived from an EMBL/GenBank/DDBJ whole genome shotgun (WGS) entry which is preliminary data.</text>
</comment>
<organism evidence="14 15">
    <name type="scientific">Hanseniaspora osmophila</name>
    <dbReference type="NCBI Taxonomy" id="56408"/>
    <lineage>
        <taxon>Eukaryota</taxon>
        <taxon>Fungi</taxon>
        <taxon>Dikarya</taxon>
        <taxon>Ascomycota</taxon>
        <taxon>Saccharomycotina</taxon>
        <taxon>Saccharomycetes</taxon>
        <taxon>Saccharomycodales</taxon>
        <taxon>Saccharomycodaceae</taxon>
        <taxon>Hanseniaspora</taxon>
    </lineage>
</organism>
<gene>
    <name evidence="14" type="ORF">AWRI3579_g1514</name>
</gene>
<keyword evidence="15" id="KW-1185">Reference proteome</keyword>
<evidence type="ECO:0000313" key="14">
    <source>
        <dbReference type="EMBL" id="OEJ86590.1"/>
    </source>
</evidence>
<comment type="subcellular location">
    <subcellularLocation>
        <location evidence="2">Chromosome</location>
        <location evidence="2">Telomere</location>
    </subcellularLocation>
    <subcellularLocation>
        <location evidence="1">Nucleus</location>
    </subcellularLocation>
</comment>
<evidence type="ECO:0000256" key="2">
    <source>
        <dbReference type="ARBA" id="ARBA00004574"/>
    </source>
</evidence>
<keyword evidence="12" id="KW-0539">Nucleus</keyword>
<evidence type="ECO:0000256" key="10">
    <source>
        <dbReference type="ARBA" id="ARBA00023159"/>
    </source>
</evidence>
<keyword evidence="6" id="KW-0158">Chromosome</keyword>
<evidence type="ECO:0000256" key="1">
    <source>
        <dbReference type="ARBA" id="ARBA00004123"/>
    </source>
</evidence>
<keyword evidence="8" id="KW-0779">Telomere</keyword>
<evidence type="ECO:0000256" key="12">
    <source>
        <dbReference type="ARBA" id="ARBA00023242"/>
    </source>
</evidence>
<evidence type="ECO:0000256" key="3">
    <source>
        <dbReference type="ARBA" id="ARBA00008529"/>
    </source>
</evidence>
<comment type="similarity">
    <text evidence="3">Belongs to the GON7 family.</text>
</comment>
<evidence type="ECO:0000256" key="4">
    <source>
        <dbReference type="ARBA" id="ARBA00011534"/>
    </source>
</evidence>
<keyword evidence="9" id="KW-0805">Transcription regulation</keyword>
<name>A0A1E5RI69_9ASCO</name>
<comment type="function">
    <text evidence="13">Component of the EKC/KEOPS complex that is required for the formation of a threonylcarbamoyl group on adenosine at position 37 (t(6)A37) in tRNAs that read codons beginning with adenine. The complex is probably involved in the transfer of the threonylcarbamoyl moiety of threonylcarbamoyl-AMP (TC-AMP) to the N6 group of A37. GON7 likely plays a supporting role to the catalytic subunit KAE1 in the complex. The EKC/KEOPS complex also promotes both telomere uncapping and telomere elongation. The complex is required for efficient recruitment of transcriptional coactivators.</text>
</comment>
<dbReference type="InParanoid" id="A0A1E5RI69"/>
<evidence type="ECO:0000256" key="8">
    <source>
        <dbReference type="ARBA" id="ARBA00022895"/>
    </source>
</evidence>
<reference evidence="15" key="1">
    <citation type="journal article" date="2016" name="Genome Announc.">
        <title>Genome sequences of three species of Hanseniaspora isolated from spontaneous wine fermentations.</title>
        <authorList>
            <person name="Sternes P.R."/>
            <person name="Lee D."/>
            <person name="Kutyna D.R."/>
            <person name="Borneman A.R."/>
        </authorList>
    </citation>
    <scope>NUCLEOTIDE SEQUENCE [LARGE SCALE GENOMIC DNA]</scope>
    <source>
        <strain evidence="15">AWRI3579</strain>
    </source>
</reference>
<evidence type="ECO:0000256" key="13">
    <source>
        <dbReference type="ARBA" id="ARBA00025393"/>
    </source>
</evidence>
<keyword evidence="10" id="KW-0010">Activator</keyword>
<dbReference type="GO" id="GO:0008033">
    <property type="term" value="P:tRNA processing"/>
    <property type="evidence" value="ECO:0007669"/>
    <property type="project" value="UniProtKB-KW"/>
</dbReference>
<keyword evidence="7" id="KW-0819">tRNA processing</keyword>
<dbReference type="InterPro" id="IPR014849">
    <property type="entry name" value="EKC/KEOPS_Gon7"/>
</dbReference>
<accession>A0A1E5RI69</accession>
<dbReference type="Proteomes" id="UP000095728">
    <property type="component" value="Unassembled WGS sequence"/>
</dbReference>
<dbReference type="GO" id="GO:0005634">
    <property type="term" value="C:nucleus"/>
    <property type="evidence" value="ECO:0007669"/>
    <property type="project" value="UniProtKB-SubCell"/>
</dbReference>
<evidence type="ECO:0000256" key="6">
    <source>
        <dbReference type="ARBA" id="ARBA00022454"/>
    </source>
</evidence>
<evidence type="ECO:0000256" key="7">
    <source>
        <dbReference type="ARBA" id="ARBA00022694"/>
    </source>
</evidence>
<dbReference type="AlphaFoldDB" id="A0A1E5RI69"/>
<dbReference type="GO" id="GO:0000781">
    <property type="term" value="C:chromosome, telomeric region"/>
    <property type="evidence" value="ECO:0007669"/>
    <property type="project" value="UniProtKB-SubCell"/>
</dbReference>